<dbReference type="EMBL" id="JALN02000003">
    <property type="protein sequence ID" value="KDE96950.1"/>
    <property type="molecule type" value="Genomic_DNA"/>
</dbReference>
<name>A0A064C9D9_9MYCO</name>
<reference evidence="1" key="1">
    <citation type="submission" date="2014-05" db="EMBL/GenBank/DDBJ databases">
        <title>Genome sequence of Mycobacterium aromaticivorans strain JS19b1T (= DSM 45407T).</title>
        <authorList>
            <person name="Kwak Y."/>
            <person name="Park G.-S."/>
            <person name="Li Q.X."/>
            <person name="Lee S.-E."/>
            <person name="Shin J.-H."/>
        </authorList>
    </citation>
    <scope>NUCLEOTIDE SEQUENCE [LARGE SCALE GENOMIC DNA]</scope>
    <source>
        <strain evidence="1">JS19b1</strain>
    </source>
</reference>
<dbReference type="Proteomes" id="UP000022835">
    <property type="component" value="Unassembled WGS sequence"/>
</dbReference>
<organism evidence="1 2">
    <name type="scientific">Mycolicibacterium aromaticivorans JS19b1 = JCM 16368</name>
    <dbReference type="NCBI Taxonomy" id="1440774"/>
    <lineage>
        <taxon>Bacteria</taxon>
        <taxon>Bacillati</taxon>
        <taxon>Actinomycetota</taxon>
        <taxon>Actinomycetes</taxon>
        <taxon>Mycobacteriales</taxon>
        <taxon>Mycobacteriaceae</taxon>
        <taxon>Mycolicibacterium</taxon>
    </lineage>
</organism>
<keyword evidence="2" id="KW-1185">Reference proteome</keyword>
<evidence type="ECO:0000313" key="1">
    <source>
        <dbReference type="EMBL" id="KDE96950.1"/>
    </source>
</evidence>
<dbReference type="AlphaFoldDB" id="A0A064C9D9"/>
<proteinExistence type="predicted"/>
<protein>
    <submittedName>
        <fullName evidence="1">Uncharacterized protein</fullName>
    </submittedName>
</protein>
<sequence>MLKAALATYERRGELIQVRRIQRELRSALKTRRELIDMISALDQRFPQTASATDTRSAQG</sequence>
<evidence type="ECO:0000313" key="2">
    <source>
        <dbReference type="Proteomes" id="UP000022835"/>
    </source>
</evidence>
<dbReference type="STRING" id="1440774.Y900_030430"/>
<accession>A0A064C9D9</accession>
<comment type="caution">
    <text evidence="1">The sequence shown here is derived from an EMBL/GenBank/DDBJ whole genome shotgun (WGS) entry which is preliminary data.</text>
</comment>
<gene>
    <name evidence="1" type="ORF">Y900_030430</name>
</gene>